<reference evidence="3" key="1">
    <citation type="submission" date="2019-02" db="EMBL/GenBank/DDBJ databases">
        <title>FDA dAtabase for Regulatory Grade micrObial Sequences (FDA-ARGOS): Supporting development and validation of Infectious Disease Dx tests.</title>
        <authorList>
            <person name="Duncan R."/>
            <person name="Fisher C."/>
            <person name="Tallon L."/>
            <person name="Sadzewicz L."/>
            <person name="Sengamalay N."/>
            <person name="Ott S."/>
            <person name="Godinez A."/>
            <person name="Nagaraj S."/>
            <person name="Vavikolanu K."/>
            <person name="Vyas G."/>
            <person name="Nadendla S."/>
            <person name="Aluvathingal J."/>
            <person name="Sichtig H."/>
        </authorList>
    </citation>
    <scope>NUCLEOTIDE SEQUENCE [LARGE SCALE GENOMIC DNA]</scope>
    <source>
        <strain evidence="3">FDAARGOS_360</strain>
    </source>
</reference>
<feature type="compositionally biased region" description="Low complexity" evidence="1">
    <location>
        <begin position="441"/>
        <end position="463"/>
    </location>
</feature>
<proteinExistence type="predicted"/>
<name>A0A504YBL0_LEIDO</name>
<dbReference type="Proteomes" id="UP000318821">
    <property type="component" value="Unassembled WGS sequence"/>
</dbReference>
<evidence type="ECO:0000256" key="1">
    <source>
        <dbReference type="SAM" id="MobiDB-lite"/>
    </source>
</evidence>
<feature type="compositionally biased region" description="Polar residues" evidence="1">
    <location>
        <begin position="7"/>
        <end position="16"/>
    </location>
</feature>
<dbReference type="VEuPathDB" id="TriTrypDB:LdBPK_171130.1"/>
<feature type="compositionally biased region" description="Polar residues" evidence="1">
    <location>
        <begin position="193"/>
        <end position="208"/>
    </location>
</feature>
<dbReference type="InterPro" id="IPR027417">
    <property type="entry name" value="P-loop_NTPase"/>
</dbReference>
<organism evidence="2 3">
    <name type="scientific">Leishmania donovani</name>
    <dbReference type="NCBI Taxonomy" id="5661"/>
    <lineage>
        <taxon>Eukaryota</taxon>
        <taxon>Discoba</taxon>
        <taxon>Euglenozoa</taxon>
        <taxon>Kinetoplastea</taxon>
        <taxon>Metakinetoplastina</taxon>
        <taxon>Trypanosomatida</taxon>
        <taxon>Trypanosomatidae</taxon>
        <taxon>Leishmaniinae</taxon>
        <taxon>Leishmania</taxon>
    </lineage>
</organism>
<feature type="region of interest" description="Disordered" evidence="1">
    <location>
        <begin position="52"/>
        <end position="72"/>
    </location>
</feature>
<feature type="region of interest" description="Disordered" evidence="1">
    <location>
        <begin position="1"/>
        <end position="23"/>
    </location>
</feature>
<feature type="region of interest" description="Disordered" evidence="1">
    <location>
        <begin position="188"/>
        <end position="208"/>
    </location>
</feature>
<comment type="caution">
    <text evidence="2">The sequence shown here is derived from an EMBL/GenBank/DDBJ whole genome shotgun (WGS) entry which is preliminary data.</text>
</comment>
<dbReference type="PANTHER" id="PTHR35615:SF2">
    <property type="entry name" value="PROTEIN KINASE DOMAIN-CONTAINING PROTEIN"/>
    <property type="match status" value="1"/>
</dbReference>
<feature type="compositionally biased region" description="Basic and acidic residues" evidence="1">
    <location>
        <begin position="508"/>
        <end position="522"/>
    </location>
</feature>
<accession>A0A504YBL0</accession>
<dbReference type="VEuPathDB" id="TriTrypDB:LdCL_170017400"/>
<dbReference type="PANTHER" id="PTHR35615">
    <property type="entry name" value="PRESENT IN THE OUTER MITOCHONDRIAL MEMBRANE PROTEOME 22-RELATED"/>
    <property type="match status" value="1"/>
</dbReference>
<feature type="compositionally biased region" description="Basic and acidic residues" evidence="1">
    <location>
        <begin position="56"/>
        <end position="65"/>
    </location>
</feature>
<sequence length="888" mass="94893">MRVGNTPCDSGETNPWTRLHKGFPSRNEKECRESHGRCRFLLYHLHLHNTSDSDGGADHVRHRFPESPTTSSPVAYVVTMPIGWACMAGAHDSTNDSLGCGIKGAHSCAAGFDLIARLRGSGRGVPPGHPPTVAGGGSPGQLNRNPSFMMMYNDRNFGQPNPMLQRMGSFHSMGSTGVIPRFGSFSAHGCGGSQPQRRGSFSSVGTSAGSLRRVNSGLNFDYSTGSQVHRGGPLMRTNSYGSMHQGGGSFFGGSAAPSGGGRPLQQLSRQNSTLCSYSYGSFRQPSFMQGNVHNGATGVGPGVSLNSINGMLKLADSGSSSAGSPSTAAAPRGDIGATVAAGVPLESLAPGLARQDSARSLQRKYSISGQFYNYGSSNNNGGGVDQCAAAPVLQHRLSQLLPGGGPIMGDGGGMMALNALTATIGQRGGAGVMTQQRQHHMMMQQQARMSAAGDGSGVAASDAPPSKGTSENTTVAEGQPQVLGRKNSVQNLTRKNSEKRVGMYFKNRAAEQDGVQYKKDGDPGTSGKNNSGERDPSLTNTLKASLLLDTSGGRSPAIEVDGRTIRASKPGAEEVQKYDMRDIMYVNRNTDVQLSSDSLEEMRDNFLYGCNIGMIMADAGFSAARPTEWFTWLALKSVVKGSFGKLASTQFEFTVSVCLLQDDQVMDLLSDPPQRFMNLTVAESPLFGNVANGMVYVCVEDAGEFNDVLDASLHCAQEHCSPLAEEQGIVLCTCVLKQVKTSQSSGKEDVIVSSIFASGVGDGVIHYNRIIDKNPAEPRALFYSVMHRSVHSTALFSCAMHDDEIFNYLATLQRFSKIETRRPKVGSARAFVAYGTSTIPRIREELKETKDARQRAMMQRQLEKLELMVVDAEDMLRSPADCVPKTYI</sequence>
<feature type="region of interest" description="Disordered" evidence="1">
    <location>
        <begin position="430"/>
        <end position="538"/>
    </location>
</feature>
<dbReference type="AlphaFoldDB" id="A0A504YBL0"/>
<protein>
    <submittedName>
        <fullName evidence="2">Uncharacterized protein</fullName>
    </submittedName>
</protein>
<feature type="compositionally biased region" description="Polar residues" evidence="1">
    <location>
        <begin position="467"/>
        <end position="476"/>
    </location>
</feature>
<evidence type="ECO:0000313" key="3">
    <source>
        <dbReference type="Proteomes" id="UP000318821"/>
    </source>
</evidence>
<gene>
    <name evidence="2" type="ORF">CGC20_37560</name>
</gene>
<dbReference type="VEuPathDB" id="TriTrypDB:LDHU3_17.1570"/>
<dbReference type="EMBL" id="RHLD01000040">
    <property type="protein sequence ID" value="TPP55067.1"/>
    <property type="molecule type" value="Genomic_DNA"/>
</dbReference>
<dbReference type="VEuPathDB" id="TriTrypDB:LdCL_170017300"/>
<dbReference type="VEuPathDB" id="TriTrypDB:LDHU3_17.1580"/>
<evidence type="ECO:0000313" key="2">
    <source>
        <dbReference type="EMBL" id="TPP55067.1"/>
    </source>
</evidence>
<dbReference type="SUPFAM" id="SSF52540">
    <property type="entry name" value="P-loop containing nucleoside triphosphate hydrolases"/>
    <property type="match status" value="1"/>
</dbReference>